<proteinExistence type="predicted"/>
<dbReference type="InterPro" id="IPR045726">
    <property type="entry name" value="DUF6080"/>
</dbReference>
<protein>
    <recommendedName>
        <fullName evidence="3">Glycosyltransferase RgtA/B/C/D-like domain-containing protein</fullName>
    </recommendedName>
</protein>
<feature type="transmembrane region" description="Helical" evidence="1">
    <location>
        <begin position="341"/>
        <end position="360"/>
    </location>
</feature>
<evidence type="ECO:0000313" key="2">
    <source>
        <dbReference type="EMBL" id="BFO71500.1"/>
    </source>
</evidence>
<reference evidence="2" key="1">
    <citation type="submission" date="2024-07" db="EMBL/GenBank/DDBJ databases">
        <title>Complete genome sequence of Prevotella sp. YM-2024 GTC17253.</title>
        <authorList>
            <person name="Hayashi M."/>
            <person name="Muto Y."/>
            <person name="Tanaka K."/>
            <person name="Niwa H."/>
        </authorList>
    </citation>
    <scope>NUCLEOTIDE SEQUENCE</scope>
    <source>
        <strain evidence="2">GTC17253</strain>
    </source>
</reference>
<accession>A0AB33IPI1</accession>
<feature type="transmembrane region" description="Helical" evidence="1">
    <location>
        <begin position="220"/>
        <end position="242"/>
    </location>
</feature>
<evidence type="ECO:0000256" key="1">
    <source>
        <dbReference type="SAM" id="Phobius"/>
    </source>
</evidence>
<dbReference type="EMBL" id="AP035785">
    <property type="protein sequence ID" value="BFO71500.1"/>
    <property type="molecule type" value="Genomic_DNA"/>
</dbReference>
<gene>
    <name evidence="2" type="ORF">GTC17253_14660</name>
</gene>
<feature type="transmembrane region" description="Helical" evidence="1">
    <location>
        <begin position="366"/>
        <end position="384"/>
    </location>
</feature>
<feature type="transmembrane region" description="Helical" evidence="1">
    <location>
        <begin position="103"/>
        <end position="122"/>
    </location>
</feature>
<feature type="transmembrane region" description="Helical" evidence="1">
    <location>
        <begin position="391"/>
        <end position="412"/>
    </location>
</feature>
<keyword evidence="1" id="KW-1133">Transmembrane helix</keyword>
<feature type="transmembrane region" description="Helical" evidence="1">
    <location>
        <begin position="424"/>
        <end position="444"/>
    </location>
</feature>
<feature type="transmembrane region" description="Helical" evidence="1">
    <location>
        <begin position="134"/>
        <end position="154"/>
    </location>
</feature>
<feature type="transmembrane region" description="Helical" evidence="1">
    <location>
        <begin position="190"/>
        <end position="214"/>
    </location>
</feature>
<evidence type="ECO:0008006" key="3">
    <source>
        <dbReference type="Google" id="ProtNLM"/>
    </source>
</evidence>
<dbReference type="Pfam" id="PF19558">
    <property type="entry name" value="DUF6080"/>
    <property type="match status" value="1"/>
</dbReference>
<keyword evidence="1" id="KW-0812">Transmembrane</keyword>
<name>A0AB33IPI1_9BACT</name>
<feature type="transmembrane region" description="Helical" evidence="1">
    <location>
        <begin position="160"/>
        <end position="178"/>
    </location>
</feature>
<dbReference type="AlphaFoldDB" id="A0AB33IPI1"/>
<keyword evidence="1" id="KW-0472">Membrane</keyword>
<organism evidence="2">
    <name type="scientific">Prevotella sp. GTC17253</name>
    <dbReference type="NCBI Taxonomy" id="3236793"/>
    <lineage>
        <taxon>Bacteria</taxon>
        <taxon>Pseudomonadati</taxon>
        <taxon>Bacteroidota</taxon>
        <taxon>Bacteroidia</taxon>
        <taxon>Bacteroidales</taxon>
        <taxon>Prevotellaceae</taxon>
        <taxon>Prevotella</taxon>
    </lineage>
</organism>
<feature type="transmembrane region" description="Helical" evidence="1">
    <location>
        <begin position="12"/>
        <end position="29"/>
    </location>
</feature>
<sequence>MNIFRLKNEERWIALVALLVVATLLWLMVRQYSPLFLKGGNLGYWTIFSRHFRMSGYDCWSYITLSNLRIHFETSRHPFFLSVLYPLYLLNQQLMDATESNHAVYLVGALTTFCAVYSLVFIYRLHREIMGLSLWDGLLLTLFFYSFAHVMVAMLVPDHFVLSLFLLSLTLYLVGKAIRERRRLPLWQWTVLLFLTAGVTLTNGAKTLLAALFVDGKKVFRWQMVVFGVALPLAALVAIYLFQYHTYEVPQQQAIHHIEKKQQEKIPDKVAKRTAQRDRWMETHSGKPVADLPLLKMTDVTTSRIQTLVENVFGESIQLHRDHLLEDVSFTRPVFVGYRSAVNYVVEAVIVLLFVVGLWVGRHDRFMLMVMSWVLVDVMLHLVLGFGINEVYIMSADWIFIIPLALACLFRLTRGPLQMGLRVVTWLLTLYLLVWNGTLLIHYLRIPYTLLIR</sequence>